<proteinExistence type="predicted"/>
<dbReference type="AlphaFoldDB" id="A0A7J6UV37"/>
<name>A0A7J6UV37_THATH</name>
<protein>
    <submittedName>
        <fullName evidence="1">Uncharacterized protein</fullName>
    </submittedName>
</protein>
<accession>A0A7J6UV37</accession>
<evidence type="ECO:0000313" key="1">
    <source>
        <dbReference type="EMBL" id="KAF5176464.1"/>
    </source>
</evidence>
<dbReference type="Proteomes" id="UP000554482">
    <property type="component" value="Unassembled WGS sequence"/>
</dbReference>
<gene>
    <name evidence="1" type="ORF">FRX31_033949</name>
</gene>
<keyword evidence="2" id="KW-1185">Reference proteome</keyword>
<reference evidence="1 2" key="1">
    <citation type="submission" date="2020-06" db="EMBL/GenBank/DDBJ databases">
        <title>Transcriptomic and genomic resources for Thalictrum thalictroides and T. hernandezii: Facilitating candidate gene discovery in an emerging model plant lineage.</title>
        <authorList>
            <person name="Arias T."/>
            <person name="Riano-Pachon D.M."/>
            <person name="Di Stilio V.S."/>
        </authorList>
    </citation>
    <scope>NUCLEOTIDE SEQUENCE [LARGE SCALE GENOMIC DNA]</scope>
    <source>
        <strain evidence="2">cv. WT478/WT964</strain>
        <tissue evidence="1">Leaves</tissue>
    </source>
</reference>
<sequence>MSRARILHRIMLGNVFCKTGSLSPEQAFYVWQALKGDLLDIPMLVWCEMYDAYSAPVKNSLPFGSLIIGLPSKE</sequence>
<organism evidence="1 2">
    <name type="scientific">Thalictrum thalictroides</name>
    <name type="common">Rue-anemone</name>
    <name type="synonym">Anemone thalictroides</name>
    <dbReference type="NCBI Taxonomy" id="46969"/>
    <lineage>
        <taxon>Eukaryota</taxon>
        <taxon>Viridiplantae</taxon>
        <taxon>Streptophyta</taxon>
        <taxon>Embryophyta</taxon>
        <taxon>Tracheophyta</taxon>
        <taxon>Spermatophyta</taxon>
        <taxon>Magnoliopsida</taxon>
        <taxon>Ranunculales</taxon>
        <taxon>Ranunculaceae</taxon>
        <taxon>Thalictroideae</taxon>
        <taxon>Thalictrum</taxon>
    </lineage>
</organism>
<comment type="caution">
    <text evidence="1">The sequence shown here is derived from an EMBL/GenBank/DDBJ whole genome shotgun (WGS) entry which is preliminary data.</text>
</comment>
<dbReference type="EMBL" id="JABWDY010042703">
    <property type="protein sequence ID" value="KAF5176464.1"/>
    <property type="molecule type" value="Genomic_DNA"/>
</dbReference>
<evidence type="ECO:0000313" key="2">
    <source>
        <dbReference type="Proteomes" id="UP000554482"/>
    </source>
</evidence>